<feature type="region of interest" description="Disordered" evidence="7">
    <location>
        <begin position="1"/>
        <end position="52"/>
    </location>
</feature>
<dbReference type="GO" id="GO:0004843">
    <property type="term" value="F:cysteine-type deubiquitinase activity"/>
    <property type="evidence" value="ECO:0007669"/>
    <property type="project" value="UniProtKB-EC"/>
</dbReference>
<evidence type="ECO:0000313" key="10">
    <source>
        <dbReference type="Proteomes" id="UP000241394"/>
    </source>
</evidence>
<comment type="catalytic activity">
    <reaction evidence="1">
        <text>Thiol-dependent hydrolysis of ester, thioester, amide, peptide and isopeptide bonds formed by the C-terminal Gly of ubiquitin (a 76-residue protein attached to proteins as an intracellular targeting signal).</text>
        <dbReference type="EC" id="3.4.19.12"/>
    </reaction>
</comment>
<dbReference type="OMA" id="VLQTKWP"/>
<sequence length="615" mass="67128">MADQEEEELRMALRMSMQNESPEPKRSKPRENAGGGPAGDPEESPEVKSRKVQRELMAAAAERRMMAVQSAEKRVAPAKEERGVGGRTEGQKCVADSVGENLNLGKELSVAEANQLFLMVFGSEVTRDILAQWSNQGVRFSSDQETSMGLVQHEGGPCGVLAAIQAFVLKYLLFLPDELSKATTNMLATSGSRISPRNEGVAPDDLSASLTEDRKSRALVRSMAEILFLCGGNRRAVIASLSILHHSTEGSQDSSKDDVIAKALESLSVESGSDLQKVLRVQAYTTQASAYQRLEAMLPVFRSRMGAMLFLISALLSRGLDSVQADRDDPSQSLVTAPFGHASQEIVNLLLCGEVVAHVFDGRMDLGGGMFLKGISANVEVGFLTLLESLNFCKVGQYLKCPKWPIWVVGSESHYTVLFALDASVQDENEFEGRETQIRRAFDAQDQSGGGGFISVEGFHQVLKDTSINLPSDKLNHLCSSGFIVWSEFLQVLLDLDKSLGGLKDSTGLMGKKVFDLYHFNGIAKSDLNGCQTSSCGETPIQRPRLTKLRVSVPPRWTPEEFMADVKLPSDSSCKDTVVELNKPEPSQHAPLVDCIRTRWPRATCNWVGDPPSIV</sequence>
<dbReference type="InterPro" id="IPR039785">
    <property type="entry name" value="MINY3/4"/>
</dbReference>
<organism evidence="9 10">
    <name type="scientific">Actinidia chinensis var. chinensis</name>
    <name type="common">Chinese soft-hair kiwi</name>
    <dbReference type="NCBI Taxonomy" id="1590841"/>
    <lineage>
        <taxon>Eukaryota</taxon>
        <taxon>Viridiplantae</taxon>
        <taxon>Streptophyta</taxon>
        <taxon>Embryophyta</taxon>
        <taxon>Tracheophyta</taxon>
        <taxon>Spermatophyta</taxon>
        <taxon>Magnoliopsida</taxon>
        <taxon>eudicotyledons</taxon>
        <taxon>Gunneridae</taxon>
        <taxon>Pentapetalae</taxon>
        <taxon>asterids</taxon>
        <taxon>Ericales</taxon>
        <taxon>Actinidiaceae</taxon>
        <taxon>Actinidia</taxon>
    </lineage>
</organism>
<dbReference type="OrthoDB" id="10263628at2759"/>
<evidence type="ECO:0000256" key="3">
    <source>
        <dbReference type="ARBA" id="ARBA00011074"/>
    </source>
</evidence>
<protein>
    <recommendedName>
        <fullName evidence="4">ubiquitinyl hydrolase 1</fullName>
        <ecNumber evidence="4">3.4.19.12</ecNumber>
    </recommendedName>
    <alternativeName>
        <fullName evidence="6">Deubiquitinating enzyme MINDY-3</fullName>
    </alternativeName>
</protein>
<evidence type="ECO:0000259" key="8">
    <source>
        <dbReference type="SMART" id="SM01174"/>
    </source>
</evidence>
<evidence type="ECO:0000256" key="5">
    <source>
        <dbReference type="ARBA" id="ARBA00022786"/>
    </source>
</evidence>
<dbReference type="PROSITE" id="PS50330">
    <property type="entry name" value="UIM"/>
    <property type="match status" value="1"/>
</dbReference>
<feature type="region of interest" description="Disordered" evidence="7">
    <location>
        <begin position="69"/>
        <end position="88"/>
    </location>
</feature>
<dbReference type="GO" id="GO:0006508">
    <property type="term" value="P:proteolysis"/>
    <property type="evidence" value="ECO:0007669"/>
    <property type="project" value="UniProtKB-KW"/>
</dbReference>
<reference evidence="10" key="2">
    <citation type="journal article" date="2018" name="BMC Genomics">
        <title>A manually annotated Actinidia chinensis var. chinensis (kiwifruit) genome highlights the challenges associated with draft genomes and gene prediction in plants.</title>
        <authorList>
            <person name="Pilkington S.M."/>
            <person name="Crowhurst R."/>
            <person name="Hilario E."/>
            <person name="Nardozza S."/>
            <person name="Fraser L."/>
            <person name="Peng Y."/>
            <person name="Gunaseelan K."/>
            <person name="Simpson R."/>
            <person name="Tahir J."/>
            <person name="Deroles S.C."/>
            <person name="Templeton K."/>
            <person name="Luo Z."/>
            <person name="Davy M."/>
            <person name="Cheng C."/>
            <person name="McNeilage M."/>
            <person name="Scaglione D."/>
            <person name="Liu Y."/>
            <person name="Zhang Q."/>
            <person name="Datson P."/>
            <person name="De Silva N."/>
            <person name="Gardiner S.E."/>
            <person name="Bassett H."/>
            <person name="Chagne D."/>
            <person name="McCallum J."/>
            <person name="Dzierzon H."/>
            <person name="Deng C."/>
            <person name="Wang Y.Y."/>
            <person name="Barron L."/>
            <person name="Manako K."/>
            <person name="Bowen J."/>
            <person name="Foster T.M."/>
            <person name="Erridge Z.A."/>
            <person name="Tiffin H."/>
            <person name="Waite C.N."/>
            <person name="Davies K.M."/>
            <person name="Grierson E.P."/>
            <person name="Laing W.A."/>
            <person name="Kirk R."/>
            <person name="Chen X."/>
            <person name="Wood M."/>
            <person name="Montefiori M."/>
            <person name="Brummell D.A."/>
            <person name="Schwinn K.E."/>
            <person name="Catanach A."/>
            <person name="Fullerton C."/>
            <person name="Li D."/>
            <person name="Meiyalaghan S."/>
            <person name="Nieuwenhuizen N."/>
            <person name="Read N."/>
            <person name="Prakash R."/>
            <person name="Hunter D."/>
            <person name="Zhang H."/>
            <person name="McKenzie M."/>
            <person name="Knabel M."/>
            <person name="Harris A."/>
            <person name="Allan A.C."/>
            <person name="Gleave A."/>
            <person name="Chen A."/>
            <person name="Janssen B.J."/>
            <person name="Plunkett B."/>
            <person name="Ampomah-Dwamena C."/>
            <person name="Voogd C."/>
            <person name="Leif D."/>
            <person name="Lafferty D."/>
            <person name="Souleyre E.J.F."/>
            <person name="Varkonyi-Gasic E."/>
            <person name="Gambi F."/>
            <person name="Hanley J."/>
            <person name="Yao J.L."/>
            <person name="Cheung J."/>
            <person name="David K.M."/>
            <person name="Warren B."/>
            <person name="Marsh K."/>
            <person name="Snowden K.C."/>
            <person name="Lin-Wang K."/>
            <person name="Brian L."/>
            <person name="Martinez-Sanchez M."/>
            <person name="Wang M."/>
            <person name="Ileperuma N."/>
            <person name="Macnee N."/>
            <person name="Campin R."/>
            <person name="McAtee P."/>
            <person name="Drummond R.S.M."/>
            <person name="Espley R.V."/>
            <person name="Ireland H.S."/>
            <person name="Wu R."/>
            <person name="Atkinson R.G."/>
            <person name="Karunairetnam S."/>
            <person name="Bulley S."/>
            <person name="Chunkath S."/>
            <person name="Hanley Z."/>
            <person name="Storey R."/>
            <person name="Thrimawithana A.H."/>
            <person name="Thomson S."/>
            <person name="David C."/>
            <person name="Testolin R."/>
            <person name="Huang H."/>
            <person name="Hellens R.P."/>
            <person name="Schaffer R.J."/>
        </authorList>
    </citation>
    <scope>NUCLEOTIDE SEQUENCE [LARGE SCALE GENOMIC DNA]</scope>
    <source>
        <strain evidence="10">cv. Red5</strain>
    </source>
</reference>
<feature type="compositionally biased region" description="Basic and acidic residues" evidence="7">
    <location>
        <begin position="22"/>
        <end position="31"/>
    </location>
</feature>
<comment type="function">
    <text evidence="2">Hydrolase that can remove 'Lys-48'-linked conjugated ubiquitin from proteins.</text>
</comment>
<evidence type="ECO:0000256" key="2">
    <source>
        <dbReference type="ARBA" id="ARBA00002107"/>
    </source>
</evidence>
<dbReference type="AlphaFoldDB" id="A0A2R6Q0Y5"/>
<keyword evidence="10" id="KW-1185">Reference proteome</keyword>
<evidence type="ECO:0000256" key="1">
    <source>
        <dbReference type="ARBA" id="ARBA00000707"/>
    </source>
</evidence>
<accession>A0A2R6Q0Y5</accession>
<dbReference type="SUPFAM" id="SSF47473">
    <property type="entry name" value="EF-hand"/>
    <property type="match status" value="1"/>
</dbReference>
<dbReference type="InParanoid" id="A0A2R6Q0Y5"/>
<reference evidence="9 10" key="1">
    <citation type="submission" date="2017-07" db="EMBL/GenBank/DDBJ databases">
        <title>An improved, manually edited Actinidia chinensis var. chinensis (kiwifruit) genome highlights the challenges associated with draft genomes and gene prediction in plants.</title>
        <authorList>
            <person name="Pilkington S."/>
            <person name="Crowhurst R."/>
            <person name="Hilario E."/>
            <person name="Nardozza S."/>
            <person name="Fraser L."/>
            <person name="Peng Y."/>
            <person name="Gunaseelan K."/>
            <person name="Simpson R."/>
            <person name="Tahir J."/>
            <person name="Deroles S."/>
            <person name="Templeton K."/>
            <person name="Luo Z."/>
            <person name="Davy M."/>
            <person name="Cheng C."/>
            <person name="Mcneilage M."/>
            <person name="Scaglione D."/>
            <person name="Liu Y."/>
            <person name="Zhang Q."/>
            <person name="Datson P."/>
            <person name="De Silva N."/>
            <person name="Gardiner S."/>
            <person name="Bassett H."/>
            <person name="Chagne D."/>
            <person name="Mccallum J."/>
            <person name="Dzierzon H."/>
            <person name="Deng C."/>
            <person name="Wang Y.-Y."/>
            <person name="Barron N."/>
            <person name="Manako K."/>
            <person name="Bowen J."/>
            <person name="Foster T."/>
            <person name="Erridge Z."/>
            <person name="Tiffin H."/>
            <person name="Waite C."/>
            <person name="Davies K."/>
            <person name="Grierson E."/>
            <person name="Laing W."/>
            <person name="Kirk R."/>
            <person name="Chen X."/>
            <person name="Wood M."/>
            <person name="Montefiori M."/>
            <person name="Brummell D."/>
            <person name="Schwinn K."/>
            <person name="Catanach A."/>
            <person name="Fullerton C."/>
            <person name="Li D."/>
            <person name="Meiyalaghan S."/>
            <person name="Nieuwenhuizen N."/>
            <person name="Read N."/>
            <person name="Prakash R."/>
            <person name="Hunter D."/>
            <person name="Zhang H."/>
            <person name="Mckenzie M."/>
            <person name="Knabel M."/>
            <person name="Harris A."/>
            <person name="Allan A."/>
            <person name="Chen A."/>
            <person name="Janssen B."/>
            <person name="Plunkett B."/>
            <person name="Dwamena C."/>
            <person name="Voogd C."/>
            <person name="Leif D."/>
            <person name="Lafferty D."/>
            <person name="Souleyre E."/>
            <person name="Varkonyi-Gasic E."/>
            <person name="Gambi F."/>
            <person name="Hanley J."/>
            <person name="Yao J.-L."/>
            <person name="Cheung J."/>
            <person name="David K."/>
            <person name="Warren B."/>
            <person name="Marsh K."/>
            <person name="Snowden K."/>
            <person name="Lin-Wang K."/>
            <person name="Brian L."/>
            <person name="Martinez-Sanchez M."/>
            <person name="Wang M."/>
            <person name="Ileperuma N."/>
            <person name="Macnee N."/>
            <person name="Campin R."/>
            <person name="Mcatee P."/>
            <person name="Drummond R."/>
            <person name="Espley R."/>
            <person name="Ireland H."/>
            <person name="Wu R."/>
            <person name="Atkinson R."/>
            <person name="Karunairetnam S."/>
            <person name="Bulley S."/>
            <person name="Chunkath S."/>
            <person name="Hanley Z."/>
            <person name="Storey R."/>
            <person name="Thrimawithana A."/>
            <person name="Thomson S."/>
            <person name="David C."/>
            <person name="Testolin R."/>
        </authorList>
    </citation>
    <scope>NUCLEOTIDE SEQUENCE [LARGE SCALE GENOMIC DNA]</scope>
    <source>
        <strain evidence="10">cv. Red5</strain>
        <tissue evidence="9">Young leaf</tissue>
    </source>
</reference>
<dbReference type="Gramene" id="PSS00066">
    <property type="protein sequence ID" value="PSS00066"/>
    <property type="gene ID" value="CEY00_Acc24034"/>
</dbReference>
<dbReference type="GO" id="GO:1990380">
    <property type="term" value="F:K48-linked deubiquitinase activity"/>
    <property type="evidence" value="ECO:0007669"/>
    <property type="project" value="InterPro"/>
</dbReference>
<dbReference type="EC" id="3.4.19.12" evidence="4"/>
<dbReference type="InterPro" id="IPR025257">
    <property type="entry name" value="MINDY-3/4_CD"/>
</dbReference>
<proteinExistence type="inferred from homology"/>
<gene>
    <name evidence="9" type="ORF">CEY00_Acc24034</name>
</gene>
<dbReference type="Pfam" id="PF13898">
    <property type="entry name" value="MINDY-3_4_CD"/>
    <property type="match status" value="1"/>
</dbReference>
<evidence type="ECO:0000313" key="9">
    <source>
        <dbReference type="EMBL" id="PSS00066.1"/>
    </source>
</evidence>
<evidence type="ECO:0000256" key="4">
    <source>
        <dbReference type="ARBA" id="ARBA00012759"/>
    </source>
</evidence>
<name>A0A2R6Q0Y5_ACTCC</name>
<dbReference type="SMART" id="SM01174">
    <property type="entry name" value="DUF4205"/>
    <property type="match status" value="1"/>
</dbReference>
<comment type="similarity">
    <text evidence="3">Belongs to the MINDY deubiquitinase family. FAM188 subfamily.</text>
</comment>
<dbReference type="InterPro" id="IPR003903">
    <property type="entry name" value="UIM_dom"/>
</dbReference>
<comment type="caution">
    <text evidence="9">The sequence shown here is derived from an EMBL/GenBank/DDBJ whole genome shotgun (WGS) entry which is preliminary data.</text>
</comment>
<keyword evidence="5" id="KW-0833">Ubl conjugation pathway</keyword>
<evidence type="ECO:0000256" key="7">
    <source>
        <dbReference type="SAM" id="MobiDB-lite"/>
    </source>
</evidence>
<dbReference type="GO" id="GO:0071108">
    <property type="term" value="P:protein K48-linked deubiquitination"/>
    <property type="evidence" value="ECO:0007669"/>
    <property type="project" value="InterPro"/>
</dbReference>
<dbReference type="InterPro" id="IPR011992">
    <property type="entry name" value="EF-hand-dom_pair"/>
</dbReference>
<evidence type="ECO:0000256" key="6">
    <source>
        <dbReference type="ARBA" id="ARBA00033208"/>
    </source>
</evidence>
<dbReference type="FunCoup" id="A0A2R6Q0Y5">
    <property type="interactions" value="5853"/>
</dbReference>
<keyword evidence="9" id="KW-0378">Hydrolase</keyword>
<feature type="compositionally biased region" description="Basic and acidic residues" evidence="7">
    <location>
        <begin position="69"/>
        <end position="84"/>
    </location>
</feature>
<dbReference type="EMBL" id="NKQK01000021">
    <property type="protein sequence ID" value="PSS00066.1"/>
    <property type="molecule type" value="Genomic_DNA"/>
</dbReference>
<dbReference type="PANTHER" id="PTHR12473:SF8">
    <property type="entry name" value="UBIQUITIN CARBOXYL-TERMINAL HYDROLASE MINDY-4-RELATED"/>
    <property type="match status" value="1"/>
</dbReference>
<dbReference type="PANTHER" id="PTHR12473">
    <property type="entry name" value="UBIQUITIN CARBOXYL-TERMINAL HYDROLASE MINDY-4-RELATED"/>
    <property type="match status" value="1"/>
</dbReference>
<dbReference type="Proteomes" id="UP000241394">
    <property type="component" value="Chromosome LG21"/>
</dbReference>
<feature type="domain" description="Deubiquitinating enzyme MINDY-3/4 conserved" evidence="8">
    <location>
        <begin position="117"/>
        <end position="488"/>
    </location>
</feature>